<reference evidence="4" key="1">
    <citation type="journal article" date="2017" name="Appl. Environ. Microbiol.">
        <title>Molecular characterization of an Endozoicomonas-like organism causing infection in king scallop Pecten maximus L.</title>
        <authorList>
            <person name="Cano I."/>
            <person name="van Aerle R."/>
            <person name="Ross S."/>
            <person name="Verner-Jeffreys D.W."/>
            <person name="Paley R.K."/>
            <person name="Rimmer G."/>
            <person name="Ryder D."/>
            <person name="Hooper P."/>
            <person name="Stone D."/>
            <person name="Feist S.W."/>
        </authorList>
    </citation>
    <scope>NUCLEOTIDE SEQUENCE</scope>
</reference>
<dbReference type="EC" id="4.2.2.-" evidence="4"/>
<dbReference type="Pfam" id="PF01464">
    <property type="entry name" value="SLT"/>
    <property type="match status" value="1"/>
</dbReference>
<dbReference type="PROSITE" id="PS00922">
    <property type="entry name" value="TRANSGLYCOSYLASE"/>
    <property type="match status" value="1"/>
</dbReference>
<dbReference type="InterPro" id="IPR037061">
    <property type="entry name" value="Lytic_TGlycoase_superhlx_L_sf"/>
</dbReference>
<dbReference type="CDD" id="cd13401">
    <property type="entry name" value="Slt70-like"/>
    <property type="match status" value="1"/>
</dbReference>
<dbReference type="EMBL" id="NSIT01000069">
    <property type="protein sequence ID" value="PJE79429.1"/>
    <property type="molecule type" value="Genomic_DNA"/>
</dbReference>
<dbReference type="Gene3D" id="1.10.1240.20">
    <property type="entry name" value="Lytic transglycosylase, superhelical linker domain"/>
    <property type="match status" value="1"/>
</dbReference>
<dbReference type="PANTHER" id="PTHR37423">
    <property type="entry name" value="SOLUBLE LYTIC MUREIN TRANSGLYCOSYLASE-RELATED"/>
    <property type="match status" value="1"/>
</dbReference>
<dbReference type="PROSITE" id="PS51257">
    <property type="entry name" value="PROKAR_LIPOPROTEIN"/>
    <property type="match status" value="1"/>
</dbReference>
<dbReference type="InterPro" id="IPR008258">
    <property type="entry name" value="Transglycosylase_SLT_dom_1"/>
</dbReference>
<evidence type="ECO:0000259" key="3">
    <source>
        <dbReference type="Pfam" id="PF14718"/>
    </source>
</evidence>
<dbReference type="Gene3D" id="1.10.530.10">
    <property type="match status" value="1"/>
</dbReference>
<dbReference type="GO" id="GO:0042597">
    <property type="term" value="C:periplasmic space"/>
    <property type="evidence" value="ECO:0007669"/>
    <property type="project" value="InterPro"/>
</dbReference>
<dbReference type="InterPro" id="IPR000189">
    <property type="entry name" value="Transglyc_AS"/>
</dbReference>
<dbReference type="InterPro" id="IPR012289">
    <property type="entry name" value="Lytic_TGlycosylase_superhlx_L"/>
</dbReference>
<dbReference type="PANTHER" id="PTHR37423:SF5">
    <property type="entry name" value="SOLUBLE LYTIC MUREIN TRANSGLYCOSYLASE"/>
    <property type="match status" value="1"/>
</dbReference>
<dbReference type="SUPFAM" id="SSF48435">
    <property type="entry name" value="Bacterial muramidases"/>
    <property type="match status" value="1"/>
</dbReference>
<dbReference type="InterPro" id="IPR023346">
    <property type="entry name" value="Lysozyme-like_dom_sf"/>
</dbReference>
<gene>
    <name evidence="4" type="primary">slt</name>
    <name evidence="4" type="ORF">CI610_01592</name>
</gene>
<dbReference type="Gene3D" id="1.25.20.10">
    <property type="entry name" value="Bacterial muramidases"/>
    <property type="match status" value="1"/>
</dbReference>
<keyword evidence="4" id="KW-0456">Lyase</keyword>
<dbReference type="GO" id="GO:0004553">
    <property type="term" value="F:hydrolase activity, hydrolyzing O-glycosyl compounds"/>
    <property type="evidence" value="ECO:0007669"/>
    <property type="project" value="InterPro"/>
</dbReference>
<dbReference type="GO" id="GO:0000270">
    <property type="term" value="P:peptidoglycan metabolic process"/>
    <property type="evidence" value="ECO:0007669"/>
    <property type="project" value="InterPro"/>
</dbReference>
<evidence type="ECO:0000313" key="4">
    <source>
        <dbReference type="EMBL" id="PJE79429.1"/>
    </source>
</evidence>
<accession>A0A2H9T8B5</accession>
<dbReference type="InterPro" id="IPR008939">
    <property type="entry name" value="Lytic_TGlycosylase_superhlx_U"/>
</dbReference>
<evidence type="ECO:0000259" key="2">
    <source>
        <dbReference type="Pfam" id="PF01464"/>
    </source>
</evidence>
<protein>
    <submittedName>
        <fullName evidence="4">Soluble lytic murein transglycosylase</fullName>
        <ecNumber evidence="4">4.2.2.-</ecNumber>
    </submittedName>
</protein>
<name>A0A2H9T8B5_9ZZZZ</name>
<proteinExistence type="predicted"/>
<organism evidence="4">
    <name type="scientific">invertebrate metagenome</name>
    <dbReference type="NCBI Taxonomy" id="1711999"/>
    <lineage>
        <taxon>unclassified sequences</taxon>
        <taxon>metagenomes</taxon>
        <taxon>organismal metagenomes</taxon>
    </lineage>
</organism>
<keyword evidence="1" id="KW-0732">Signal</keyword>
<feature type="domain" description="Transglycosylase SLT" evidence="2">
    <location>
        <begin position="514"/>
        <end position="626"/>
    </location>
</feature>
<feature type="domain" description="Lytic transglycosylase superhelical linker" evidence="3">
    <location>
        <begin position="437"/>
        <end position="503"/>
    </location>
</feature>
<dbReference type="SUPFAM" id="SSF53955">
    <property type="entry name" value="Lysozyme-like"/>
    <property type="match status" value="1"/>
</dbReference>
<evidence type="ECO:0000256" key="1">
    <source>
        <dbReference type="ARBA" id="ARBA00022729"/>
    </source>
</evidence>
<comment type="caution">
    <text evidence="4">The sequence shown here is derived from an EMBL/GenBank/DDBJ whole genome shotgun (WGS) entry which is preliminary data.</text>
</comment>
<dbReference type="GO" id="GO:0016020">
    <property type="term" value="C:membrane"/>
    <property type="evidence" value="ECO:0007669"/>
    <property type="project" value="InterPro"/>
</dbReference>
<dbReference type="AlphaFoldDB" id="A0A2H9T8B5"/>
<dbReference type="GO" id="GO:0008933">
    <property type="term" value="F:peptidoglycan lytic transglycosylase activity"/>
    <property type="evidence" value="ECO:0007669"/>
    <property type="project" value="InterPro"/>
</dbReference>
<sequence length="695" mass="80748">MIPLIDKTIKKIRLGLASKKAFMPVLLMCSCYLPADQGQSDNPAYKPLRPVFLSVEKALQKGDNTLFEQKKSHLKAYPLYPYLEALSLKNRFFHISQRDIDRFVKQHGKGLPTRQLQNEWLNFLLQQKQWRAYKMAYHKNPVPTPKFECSLGVAYLNTQHPKLAWKKAEKLWLTGSSQHKSCNSLFIAWKKAGKLTQPLAEQRFWLAIDDSNITFARYLSKNITNTPGQKRIEQFWKARDIPWHLAKSGSAEALGSALESTTQYVVKRLVRLNAQEGASLWLALRKTLPLNKTQKDKIDHWLALRLARNLRINYDKTLAQLDPHYQFSDVTQWRIRQALSRQDWPRVNRLIPQLPDKDQQHPRWQYWRAIAIASNPSAIRKTRVHQNIKDQTSDTLLKSLSQERDFYGFLAAEIRDQDVKLNAARTSVNPKDVRRLIRQFDAFDRIPEWLALGRYYEAQSELNRLRPQLSEKQRPLVAWLAKQWGWHFQSIVTAAQESLWDDLTLRFPLPKIDYFQTIAQENKLDTSWPLAITRQESAFHPKARSHKGARGLMQLMPATARMTARLNHIKYNSSRDLYNPAINIVLGTAHLADLKERFDNNRIYATAAYNAGSSRVRRWVKARGNLPLDIWIETIPFDETRQYVQNVLTYRAIYNRLNQQPGNMLSDEETSMLALVSPAENQVSMASPETSFEIP</sequence>
<dbReference type="Pfam" id="PF14718">
    <property type="entry name" value="SLT_L"/>
    <property type="match status" value="1"/>
</dbReference>